<dbReference type="RefSeq" id="WP_142455417.1">
    <property type="nucleotide sequence ID" value="NZ_FXTP01000013.1"/>
</dbReference>
<dbReference type="Proteomes" id="UP000317557">
    <property type="component" value="Unassembled WGS sequence"/>
</dbReference>
<evidence type="ECO:0000313" key="1">
    <source>
        <dbReference type="EMBL" id="SMO87019.1"/>
    </source>
</evidence>
<evidence type="ECO:0000313" key="2">
    <source>
        <dbReference type="Proteomes" id="UP000317557"/>
    </source>
</evidence>
<sequence>MKRERFKKEHNKPTLFNLVLLFTMPFVLGSGCSTDSGPEEGPVPFEILGQFQGLEKDVVDCHFNFSNINPDSIRKGEGLSNWEFVITTKTEFNTYINCQDSVAVNFDEEFILAGTTITQPSFPMVVGQHIKFTSNTLRYKIGIIKSVAAQPGNANYIVKVLSREYLGYPIVFDVYWEEEL</sequence>
<dbReference type="EMBL" id="FXTP01000013">
    <property type="protein sequence ID" value="SMO87019.1"/>
    <property type="molecule type" value="Genomic_DNA"/>
</dbReference>
<dbReference type="PROSITE" id="PS51257">
    <property type="entry name" value="PROKAR_LIPOPROTEIN"/>
    <property type="match status" value="1"/>
</dbReference>
<proteinExistence type="predicted"/>
<name>A0A521ESX2_9BACT</name>
<evidence type="ECO:0008006" key="3">
    <source>
        <dbReference type="Google" id="ProtNLM"/>
    </source>
</evidence>
<reference evidence="1 2" key="1">
    <citation type="submission" date="2017-05" db="EMBL/GenBank/DDBJ databases">
        <authorList>
            <person name="Varghese N."/>
            <person name="Submissions S."/>
        </authorList>
    </citation>
    <scope>NUCLEOTIDE SEQUENCE [LARGE SCALE GENOMIC DNA]</scope>
    <source>
        <strain evidence="1 2">DSM 21985</strain>
    </source>
</reference>
<protein>
    <recommendedName>
        <fullName evidence="3">Lipoprotein</fullName>
    </recommendedName>
</protein>
<keyword evidence="2" id="KW-1185">Reference proteome</keyword>
<organism evidence="1 2">
    <name type="scientific">Gracilimonas mengyeensis</name>
    <dbReference type="NCBI Taxonomy" id="1302730"/>
    <lineage>
        <taxon>Bacteria</taxon>
        <taxon>Pseudomonadati</taxon>
        <taxon>Balneolota</taxon>
        <taxon>Balneolia</taxon>
        <taxon>Balneolales</taxon>
        <taxon>Balneolaceae</taxon>
        <taxon>Gracilimonas</taxon>
    </lineage>
</organism>
<accession>A0A521ESX2</accession>
<gene>
    <name evidence="1" type="ORF">SAMN06265219_113122</name>
</gene>
<dbReference type="AlphaFoldDB" id="A0A521ESX2"/>